<evidence type="ECO:0000256" key="8">
    <source>
        <dbReference type="SAM" id="SignalP"/>
    </source>
</evidence>
<dbReference type="PANTHER" id="PTHR15071:SF0">
    <property type="entry name" value="MANNOSE 6-PHOSPHATE RECEPTOR-LIKE PROTEIN 1"/>
    <property type="match status" value="1"/>
</dbReference>
<dbReference type="InterPro" id="IPR009011">
    <property type="entry name" value="Man6P_isomerase_rcpt-bd_dom_sf"/>
</dbReference>
<dbReference type="Pfam" id="PF09451">
    <property type="entry name" value="ATG27"/>
    <property type="match status" value="1"/>
</dbReference>
<evidence type="ECO:0000256" key="5">
    <source>
        <dbReference type="ARBA" id="ARBA00022989"/>
    </source>
</evidence>
<evidence type="ECO:0000256" key="7">
    <source>
        <dbReference type="SAM" id="Phobius"/>
    </source>
</evidence>
<gene>
    <name evidence="9" type="ORF">EDS130_LOCUS3894</name>
</gene>
<dbReference type="PANTHER" id="PTHR15071">
    <property type="entry name" value="MANNOSE-6-PHOSPHATE RECEPTOR FAMILY MEMBER"/>
    <property type="match status" value="1"/>
</dbReference>
<dbReference type="GO" id="GO:0000139">
    <property type="term" value="C:Golgi membrane"/>
    <property type="evidence" value="ECO:0007669"/>
    <property type="project" value="UniProtKB-SubCell"/>
</dbReference>
<comment type="subcellular location">
    <subcellularLocation>
        <location evidence="1">Preautophagosomal structure membrane</location>
        <topology evidence="1">Single-pass type I membrane protein</topology>
    </subcellularLocation>
</comment>
<keyword evidence="5 7" id="KW-1133">Transmembrane helix</keyword>
<dbReference type="GO" id="GO:0034045">
    <property type="term" value="C:phagophore assembly site membrane"/>
    <property type="evidence" value="ECO:0007669"/>
    <property type="project" value="UniProtKB-SubCell"/>
</dbReference>
<sequence length="537" mass="60859">MAVSIFNVSLCCLLLCLIQTITCDSSCIYDVGNGQKLDIRTLGNANGKGPKYDNIPNSSPVPYTFNWNGCFPYSKAKGDCTNAAACYTDKNTGASTLIAKHDKVDFENHENVYTLIYHTSSILLTVYLTCREDGVEKINGRQDDQQIFNIYLQSPCCCPGKCHYSGDRSLSGGAIFIIILFVLLVVYIVGGMIFLRYARGATGADMIPNRLMWLGIVSYAIDGVRYSIQVVRQRNREYANDNISGRASNISSREIMSISERLMLSSMFNLTRSRYTKKKFVETTTNHSDNSISSDLWLTNRFTIVQRTFFIFSLIVLFWILFVVIYMTSRLILRIVSNFKRFHFHYDSPSTSNDKICRAFVISPHQYGSFRPTHMPSPLIPRSDSLFSAHPQQTISQQTLSTISQSKTNQTTLLEHYLRTYNPLKIDLKPLMEHPIPISTIIEVSDDQAQSDTDTHPVQNCYALHCANKRKIHQGERYTRLKEETCSVATSTMDDRLSECSTRLTSVTLPTVMVTDCSDSQRLHTDIIELNEDDKDK</sequence>
<dbReference type="GO" id="GO:0015031">
    <property type="term" value="P:protein transport"/>
    <property type="evidence" value="ECO:0007669"/>
    <property type="project" value="UniProtKB-KW"/>
</dbReference>
<dbReference type="Proteomes" id="UP000663852">
    <property type="component" value="Unassembled WGS sequence"/>
</dbReference>
<organism evidence="9 10">
    <name type="scientific">Adineta ricciae</name>
    <name type="common">Rotifer</name>
    <dbReference type="NCBI Taxonomy" id="249248"/>
    <lineage>
        <taxon>Eukaryota</taxon>
        <taxon>Metazoa</taxon>
        <taxon>Spiralia</taxon>
        <taxon>Gnathifera</taxon>
        <taxon>Rotifera</taxon>
        <taxon>Eurotatoria</taxon>
        <taxon>Bdelloidea</taxon>
        <taxon>Adinetida</taxon>
        <taxon>Adinetidae</taxon>
        <taxon>Adineta</taxon>
    </lineage>
</organism>
<accession>A0A813RHM0</accession>
<dbReference type="AlphaFoldDB" id="A0A813RHM0"/>
<keyword evidence="3 8" id="KW-0732">Signal</keyword>
<evidence type="ECO:0000256" key="4">
    <source>
        <dbReference type="ARBA" id="ARBA00022927"/>
    </source>
</evidence>
<dbReference type="GO" id="GO:0005802">
    <property type="term" value="C:trans-Golgi network"/>
    <property type="evidence" value="ECO:0007669"/>
    <property type="project" value="TreeGrafter"/>
</dbReference>
<evidence type="ECO:0000256" key="3">
    <source>
        <dbReference type="ARBA" id="ARBA00022729"/>
    </source>
</evidence>
<evidence type="ECO:0000256" key="1">
    <source>
        <dbReference type="ARBA" id="ARBA00004472"/>
    </source>
</evidence>
<protein>
    <submittedName>
        <fullName evidence="9">Uncharacterized protein</fullName>
    </submittedName>
</protein>
<keyword evidence="4" id="KW-0813">Transport</keyword>
<comment type="caution">
    <text evidence="9">The sequence shown here is derived from an EMBL/GenBank/DDBJ whole genome shotgun (WGS) entry which is preliminary data.</text>
</comment>
<name>A0A813RHM0_ADIRI</name>
<evidence type="ECO:0000313" key="10">
    <source>
        <dbReference type="Proteomes" id="UP000663852"/>
    </source>
</evidence>
<evidence type="ECO:0000256" key="6">
    <source>
        <dbReference type="ARBA" id="ARBA00023136"/>
    </source>
</evidence>
<evidence type="ECO:0000256" key="2">
    <source>
        <dbReference type="ARBA" id="ARBA00022692"/>
    </source>
</evidence>
<keyword evidence="4" id="KW-0653">Protein transport</keyword>
<reference evidence="9" key="1">
    <citation type="submission" date="2021-02" db="EMBL/GenBank/DDBJ databases">
        <authorList>
            <person name="Nowell W R."/>
        </authorList>
    </citation>
    <scope>NUCLEOTIDE SEQUENCE</scope>
</reference>
<dbReference type="OrthoDB" id="29460at2759"/>
<dbReference type="EMBL" id="CAJNOJ010000010">
    <property type="protein sequence ID" value="CAF0782172.1"/>
    <property type="molecule type" value="Genomic_DNA"/>
</dbReference>
<dbReference type="InterPro" id="IPR018939">
    <property type="entry name" value="Autophagy-rel_prot_27"/>
</dbReference>
<feature type="signal peptide" evidence="8">
    <location>
        <begin position="1"/>
        <end position="23"/>
    </location>
</feature>
<dbReference type="SUPFAM" id="SSF50911">
    <property type="entry name" value="Mannose 6-phosphate receptor domain"/>
    <property type="match status" value="1"/>
</dbReference>
<keyword evidence="6 7" id="KW-0472">Membrane</keyword>
<proteinExistence type="predicted"/>
<feature type="transmembrane region" description="Helical" evidence="7">
    <location>
        <begin position="174"/>
        <end position="198"/>
    </location>
</feature>
<keyword evidence="2 7" id="KW-0812">Transmembrane</keyword>
<evidence type="ECO:0000313" key="9">
    <source>
        <dbReference type="EMBL" id="CAF0782172.1"/>
    </source>
</evidence>
<feature type="chain" id="PRO_5032584989" evidence="8">
    <location>
        <begin position="24"/>
        <end position="537"/>
    </location>
</feature>
<feature type="transmembrane region" description="Helical" evidence="7">
    <location>
        <begin position="309"/>
        <end position="333"/>
    </location>
</feature>